<accession>A0ABY8SZ99</accession>
<dbReference type="Pfam" id="PF02486">
    <property type="entry name" value="Rep_trans"/>
    <property type="match status" value="1"/>
</dbReference>
<dbReference type="InterPro" id="IPR003491">
    <property type="entry name" value="REP-like_C"/>
</dbReference>
<name>A0ABY8SZ99_9BURK</name>
<dbReference type="GO" id="GO:0003743">
    <property type="term" value="F:translation initiation factor activity"/>
    <property type="evidence" value="ECO:0007669"/>
    <property type="project" value="UniProtKB-KW"/>
</dbReference>
<gene>
    <name evidence="2" type="ORF">QMY55_11850</name>
</gene>
<evidence type="ECO:0000313" key="2">
    <source>
        <dbReference type="EMBL" id="WHS67760.1"/>
    </source>
</evidence>
<sequence length="432" mass="48455">MKYDVLDYSQFVARRALGGRPSKNASLVLDGNEVKLRLQAERRKSGGAVHIDWLRFTCELKNAPVPSVEVLFPKAMTYEDARNGVTEADLDFKYSIARYRREKICELLRDLPDQDFAASAQAHALALKVCKALGPEFKIEPEVKKGHDFYRFRWSITRNDAECAWVGFLASGESPRQQAQAKTIHANVYGSACTFARGDWRHRMANLIEEAGAKITRIDYALDFFEGIRGGLERIRDDWHAGLMDVAGRTPKPNTVGPWVNGGRGRSFYFGSKEAGKQTNVYEKGVQLFGELDATRWERVELRYGNKLRDLPVDMLRRADDFFAGASDWHQKMLAEHGKYAEGEGVKVRSKQAIQTVKAEVTRAVRWLTNTAGASVALAFEFLGQDEFLEIVTGRKKPGRLAKFSNSEISAACASLHAQVFQPKVRSVGLAI</sequence>
<keyword evidence="2" id="KW-0396">Initiation factor</keyword>
<evidence type="ECO:0000259" key="1">
    <source>
        <dbReference type="Pfam" id="PF02486"/>
    </source>
</evidence>
<evidence type="ECO:0000313" key="3">
    <source>
        <dbReference type="Proteomes" id="UP001240697"/>
    </source>
</evidence>
<protein>
    <submittedName>
        <fullName evidence="2">Replication initiation factor domain-containing protein</fullName>
    </submittedName>
</protein>
<reference evidence="2 3" key="1">
    <citation type="submission" date="2023-05" db="EMBL/GenBank/DDBJ databases">
        <authorList>
            <person name="Yin Y."/>
            <person name="Lu Z."/>
        </authorList>
    </citation>
    <scope>NUCLEOTIDE SEQUENCE [LARGE SCALE GENOMIC DNA]</scope>
    <source>
        <strain evidence="2 3">ZM22</strain>
    </source>
</reference>
<dbReference type="Proteomes" id="UP001240697">
    <property type="component" value="Chromosome"/>
</dbReference>
<dbReference type="RefSeq" id="WP_283488785.1">
    <property type="nucleotide sequence ID" value="NZ_CP125947.1"/>
</dbReference>
<dbReference type="EMBL" id="CP125947">
    <property type="protein sequence ID" value="WHS67760.1"/>
    <property type="molecule type" value="Genomic_DNA"/>
</dbReference>
<feature type="domain" description="Replication initiation protein-like C-terminal" evidence="1">
    <location>
        <begin position="213"/>
        <end position="385"/>
    </location>
</feature>
<keyword evidence="3" id="KW-1185">Reference proteome</keyword>
<proteinExistence type="predicted"/>
<keyword evidence="2" id="KW-0648">Protein biosynthesis</keyword>
<organism evidence="2 3">
    <name type="scientific">Comamonas resistens</name>
    <dbReference type="NCBI Taxonomy" id="3046670"/>
    <lineage>
        <taxon>Bacteria</taxon>
        <taxon>Pseudomonadati</taxon>
        <taxon>Pseudomonadota</taxon>
        <taxon>Betaproteobacteria</taxon>
        <taxon>Burkholderiales</taxon>
        <taxon>Comamonadaceae</taxon>
        <taxon>Comamonas</taxon>
    </lineage>
</organism>